<keyword evidence="6 7" id="KW-0472">Membrane</keyword>
<keyword evidence="5 7" id="KW-1133">Transmembrane helix</keyword>
<dbReference type="STRING" id="1423803.FD13_GL001378"/>
<dbReference type="Pfam" id="PF00482">
    <property type="entry name" value="T2SSF"/>
    <property type="match status" value="2"/>
</dbReference>
<evidence type="ECO:0000256" key="5">
    <source>
        <dbReference type="ARBA" id="ARBA00022989"/>
    </source>
</evidence>
<evidence type="ECO:0000313" key="9">
    <source>
        <dbReference type="EMBL" id="KRN01192.1"/>
    </source>
</evidence>
<dbReference type="GO" id="GO:0005886">
    <property type="term" value="C:plasma membrane"/>
    <property type="evidence" value="ECO:0007669"/>
    <property type="project" value="UniProtKB-SubCell"/>
</dbReference>
<dbReference type="Gene3D" id="1.20.81.30">
    <property type="entry name" value="Type II secretion system (T2SS), domain F"/>
    <property type="match status" value="1"/>
</dbReference>
<keyword evidence="3" id="KW-1003">Cell membrane</keyword>
<dbReference type="AlphaFoldDB" id="A0A0R2DB50"/>
<feature type="domain" description="Type II secretion system protein GspF" evidence="8">
    <location>
        <begin position="201"/>
        <end position="320"/>
    </location>
</feature>
<sequence length="331" mass="37203">MAKWSLTQQAFFCHLLGEQLQSGFSLQAALQFMQLTNERSLPGLEQIEQSLLTGTSLMVGLKPYLRPNIYFQLTLATTYGNFSEALIQAAAVLTMVASQRQRLRQLLAYPVTLLVLMAGLFLTLQLGILPQLRLGMTGGITRSSANWYPWVGAIGGSGVALLLFLQYWRSLSSLRRVEWLIRWPVIGSLVKSYYAYYLTANVGQLVASGLSIKQMVHSLQQLPSQAVLCQLATQLEDELNRGQSPTAWIKRQNCLPRQLLVFLTKGSSTSQLERELMTFSRLEYQRLTRQSERALAVVQPVLLSVVALLIVMAYLRLLLPMYQNLQEGYHG</sequence>
<dbReference type="InterPro" id="IPR018076">
    <property type="entry name" value="T2SS_GspF_dom"/>
</dbReference>
<evidence type="ECO:0000256" key="4">
    <source>
        <dbReference type="ARBA" id="ARBA00022692"/>
    </source>
</evidence>
<evidence type="ECO:0000256" key="2">
    <source>
        <dbReference type="ARBA" id="ARBA00005745"/>
    </source>
</evidence>
<comment type="caution">
    <text evidence="9">The sequence shown here is derived from an EMBL/GenBank/DDBJ whole genome shotgun (WGS) entry which is preliminary data.</text>
</comment>
<comment type="similarity">
    <text evidence="2">Belongs to the GSP F family.</text>
</comment>
<reference evidence="9 10" key="1">
    <citation type="journal article" date="2015" name="Genome Announc.">
        <title>Expanding the biotechnology potential of lactobacilli through comparative genomics of 213 strains and associated genera.</title>
        <authorList>
            <person name="Sun Z."/>
            <person name="Harris H.M."/>
            <person name="McCann A."/>
            <person name="Guo C."/>
            <person name="Argimon S."/>
            <person name="Zhang W."/>
            <person name="Yang X."/>
            <person name="Jeffery I.B."/>
            <person name="Cooney J.C."/>
            <person name="Kagawa T.F."/>
            <person name="Liu W."/>
            <person name="Song Y."/>
            <person name="Salvetti E."/>
            <person name="Wrobel A."/>
            <person name="Rasinkangas P."/>
            <person name="Parkhill J."/>
            <person name="Rea M.C."/>
            <person name="O'Sullivan O."/>
            <person name="Ritari J."/>
            <person name="Douillard F.P."/>
            <person name="Paul Ross R."/>
            <person name="Yang R."/>
            <person name="Briner A.E."/>
            <person name="Felis G.E."/>
            <person name="de Vos W.M."/>
            <person name="Barrangou R."/>
            <person name="Klaenhammer T.R."/>
            <person name="Caufield P.W."/>
            <person name="Cui Y."/>
            <person name="Zhang H."/>
            <person name="O'Toole P.W."/>
        </authorList>
    </citation>
    <scope>NUCLEOTIDE SEQUENCE [LARGE SCALE GENOMIC DNA]</scope>
    <source>
        <strain evidence="9 10">DSM 21775</strain>
    </source>
</reference>
<evidence type="ECO:0000256" key="6">
    <source>
        <dbReference type="ARBA" id="ARBA00023136"/>
    </source>
</evidence>
<evidence type="ECO:0000313" key="10">
    <source>
        <dbReference type="Proteomes" id="UP000051589"/>
    </source>
</evidence>
<evidence type="ECO:0000256" key="3">
    <source>
        <dbReference type="ARBA" id="ARBA00022475"/>
    </source>
</evidence>
<accession>A0A0R2DB50</accession>
<dbReference type="PANTHER" id="PTHR30012">
    <property type="entry name" value="GENERAL SECRETION PATHWAY PROTEIN"/>
    <property type="match status" value="1"/>
</dbReference>
<evidence type="ECO:0000259" key="8">
    <source>
        <dbReference type="Pfam" id="PF00482"/>
    </source>
</evidence>
<proteinExistence type="inferred from homology"/>
<feature type="domain" description="Type II secretion system protein GspF" evidence="8">
    <location>
        <begin position="12"/>
        <end position="130"/>
    </location>
</feature>
<feature type="transmembrane region" description="Helical" evidence="7">
    <location>
        <begin position="106"/>
        <end position="127"/>
    </location>
</feature>
<dbReference type="PANTHER" id="PTHR30012:SF0">
    <property type="entry name" value="TYPE II SECRETION SYSTEM PROTEIN F-RELATED"/>
    <property type="match status" value="1"/>
</dbReference>
<gene>
    <name evidence="9" type="ORF">FD13_GL001378</name>
</gene>
<keyword evidence="10" id="KW-1185">Reference proteome</keyword>
<dbReference type="Proteomes" id="UP000051589">
    <property type="component" value="Unassembled WGS sequence"/>
</dbReference>
<evidence type="ECO:0000256" key="1">
    <source>
        <dbReference type="ARBA" id="ARBA00004651"/>
    </source>
</evidence>
<dbReference type="PRINTS" id="PR00812">
    <property type="entry name" value="BCTERIALGSPF"/>
</dbReference>
<feature type="transmembrane region" description="Helical" evidence="7">
    <location>
        <begin position="294"/>
        <end position="315"/>
    </location>
</feature>
<name>A0A0R2DB50_9LACO</name>
<organism evidence="9 10">
    <name type="scientific">Levilactobacillus senmaizukei DSM 21775 = NBRC 103853</name>
    <dbReference type="NCBI Taxonomy" id="1423803"/>
    <lineage>
        <taxon>Bacteria</taxon>
        <taxon>Bacillati</taxon>
        <taxon>Bacillota</taxon>
        <taxon>Bacilli</taxon>
        <taxon>Lactobacillales</taxon>
        <taxon>Lactobacillaceae</taxon>
        <taxon>Levilactobacillus</taxon>
    </lineage>
</organism>
<protein>
    <submittedName>
        <fullName evidence="9">Type II secretory pathway competence component</fullName>
    </submittedName>
</protein>
<dbReference type="PATRIC" id="fig|1423803.3.peg.1414"/>
<keyword evidence="4 7" id="KW-0812">Transmembrane</keyword>
<dbReference type="InterPro" id="IPR003004">
    <property type="entry name" value="GspF/PilC"/>
</dbReference>
<evidence type="ECO:0000256" key="7">
    <source>
        <dbReference type="SAM" id="Phobius"/>
    </source>
</evidence>
<dbReference type="EMBL" id="AYZH01000031">
    <property type="protein sequence ID" value="KRN01192.1"/>
    <property type="molecule type" value="Genomic_DNA"/>
</dbReference>
<dbReference type="InterPro" id="IPR042094">
    <property type="entry name" value="T2SS_GspF_sf"/>
</dbReference>
<comment type="subcellular location">
    <subcellularLocation>
        <location evidence="1">Cell membrane</location>
        <topology evidence="1">Multi-pass membrane protein</topology>
    </subcellularLocation>
</comment>
<feature type="transmembrane region" description="Helical" evidence="7">
    <location>
        <begin position="147"/>
        <end position="168"/>
    </location>
</feature>